<evidence type="ECO:0000256" key="1">
    <source>
        <dbReference type="SAM" id="Coils"/>
    </source>
</evidence>
<evidence type="ECO:0000313" key="4">
    <source>
        <dbReference type="Proteomes" id="UP000324832"/>
    </source>
</evidence>
<name>A0A5E4PXZ5_9NEOP</name>
<keyword evidence="1" id="KW-0175">Coiled coil</keyword>
<feature type="region of interest" description="Disordered" evidence="2">
    <location>
        <begin position="58"/>
        <end position="84"/>
    </location>
</feature>
<proteinExistence type="predicted"/>
<organism evidence="3 4">
    <name type="scientific">Leptidea sinapis</name>
    <dbReference type="NCBI Taxonomy" id="189913"/>
    <lineage>
        <taxon>Eukaryota</taxon>
        <taxon>Metazoa</taxon>
        <taxon>Ecdysozoa</taxon>
        <taxon>Arthropoda</taxon>
        <taxon>Hexapoda</taxon>
        <taxon>Insecta</taxon>
        <taxon>Pterygota</taxon>
        <taxon>Neoptera</taxon>
        <taxon>Endopterygota</taxon>
        <taxon>Lepidoptera</taxon>
        <taxon>Glossata</taxon>
        <taxon>Ditrysia</taxon>
        <taxon>Papilionoidea</taxon>
        <taxon>Pieridae</taxon>
        <taxon>Dismorphiinae</taxon>
        <taxon>Leptidea</taxon>
    </lineage>
</organism>
<evidence type="ECO:0000256" key="2">
    <source>
        <dbReference type="SAM" id="MobiDB-lite"/>
    </source>
</evidence>
<dbReference type="AlphaFoldDB" id="A0A5E4PXZ5"/>
<gene>
    <name evidence="3" type="ORF">LSINAPIS_LOCUS3689</name>
</gene>
<reference evidence="3 4" key="1">
    <citation type="submission" date="2017-07" db="EMBL/GenBank/DDBJ databases">
        <authorList>
            <person name="Talla V."/>
            <person name="Backstrom N."/>
        </authorList>
    </citation>
    <scope>NUCLEOTIDE SEQUENCE [LARGE SCALE GENOMIC DNA]</scope>
</reference>
<dbReference type="Proteomes" id="UP000324832">
    <property type="component" value="Unassembled WGS sequence"/>
</dbReference>
<protein>
    <submittedName>
        <fullName evidence="3">Uncharacterized protein</fullName>
    </submittedName>
</protein>
<sequence length="84" mass="9558">MDENIALRNENTELFTVRDQLLRDQELLSRENERLLKKLEDVNSVCIRSPIIPARRAYSDGGSRETNIWTNTGSSTSSAIFEDG</sequence>
<keyword evidence="4" id="KW-1185">Reference proteome</keyword>
<feature type="compositionally biased region" description="Polar residues" evidence="2">
    <location>
        <begin position="64"/>
        <end position="84"/>
    </location>
</feature>
<evidence type="ECO:0000313" key="3">
    <source>
        <dbReference type="EMBL" id="VVC90871.1"/>
    </source>
</evidence>
<accession>A0A5E4PXZ5</accession>
<feature type="coiled-coil region" evidence="1">
    <location>
        <begin position="18"/>
        <end position="45"/>
    </location>
</feature>
<dbReference type="EMBL" id="FZQP02000892">
    <property type="protein sequence ID" value="VVC90871.1"/>
    <property type="molecule type" value="Genomic_DNA"/>
</dbReference>